<dbReference type="SMART" id="SM00312">
    <property type="entry name" value="PX"/>
    <property type="match status" value="1"/>
</dbReference>
<evidence type="ECO:0000256" key="13">
    <source>
        <dbReference type="SAM" id="Phobius"/>
    </source>
</evidence>
<dbReference type="SMART" id="SM00313">
    <property type="entry name" value="PXA"/>
    <property type="match status" value="1"/>
</dbReference>
<keyword evidence="9" id="KW-0449">Lipoprotein</keyword>
<dbReference type="CDD" id="cd06876">
    <property type="entry name" value="PX_MDM1p"/>
    <property type="match status" value="1"/>
</dbReference>
<dbReference type="Pfam" id="PF08628">
    <property type="entry name" value="Nexin_C"/>
    <property type="match status" value="1"/>
</dbReference>
<feature type="compositionally biased region" description="Low complexity" evidence="12">
    <location>
        <begin position="163"/>
        <end position="172"/>
    </location>
</feature>
<feature type="domain" description="CFEM" evidence="18">
    <location>
        <begin position="1"/>
        <end position="111"/>
    </location>
</feature>
<evidence type="ECO:0000313" key="20">
    <source>
        <dbReference type="Proteomes" id="UP001056012"/>
    </source>
</evidence>
<feature type="domain" description="PXA" evidence="17">
    <location>
        <begin position="342"/>
        <end position="531"/>
    </location>
</feature>
<feature type="compositionally biased region" description="Polar residues" evidence="12">
    <location>
        <begin position="828"/>
        <end position="841"/>
    </location>
</feature>
<feature type="domain" description="RGS" evidence="15">
    <location>
        <begin position="659"/>
        <end position="798"/>
    </location>
</feature>
<keyword evidence="13" id="KW-1133">Transmembrane helix</keyword>
<sequence length="1474" mass="161207">MKTFTVASIIALASVASAQLDNIPQCALACFVGPLTSDGCAALTDFACHCKKGDELLSKVQPCVQGACSAADQQKAIEAVESTCKAAGVPITIPGSGAASSAAPSSAAAASSQASSAAAPSSSAAAATSVISSVASAASSAVSSVISSAKGSVTPVPMPTVNSSMPSASGSAKPSSVSEFTGAAAQATQAVGIIGAAALAMLAFEAVPGGYVGCPQHQASRIFGHDTQDAEPGAASTSMATVKRRDLILAAVAVFIAWGYLTHWQPKLLYLPYAFVTGALATLALLAWLTFTTAWNKDLRSGGQVDYGPRHVAFVAPDMWKAEREALDKRNMYMMEPLYPASFMISDSLDVLIGLILRDFVKGWYGNISKSPTFVHEVDKAVRVAMGEIRERLLAVDMLGTVVSRMIPLITDHLKASYEAERVVRGRKLSRNITDSEELDLAIAAKYKDGRLHPAASLAYSNTKPIQQQHLRSIVSRLLPKIMPANMSTSPAVNVLIKEIVACAVLSPVMHMLADPDTWNQLMEGYGRSLLQERKTVRKLRAALDEHAPPSQKPSKITQFPKLAPSDNERKFERFMRAIQQTNTLADARRFRSEVASQLRKDSIVEGQDPVYLRRLESARNVLDTKVATLSAGGSVRAKVAAQEAPKHKRSSSRFANASLREVLYDASGLSCFMEFMDQADLMRLVQFWIVVDGFRNPLEVETDEGQDYVGALPTWNESDRADLAQIYEAYLSKPELKILPEARRAVAEFLKAGRKATPQQYHNARRAVLRAQTAAYEQLQEPYFRRFKKSNLYYKWLAMDEAANADRSTGTMRTQAQPPDIAPPTAPSRTHSRQNSSLHTPQGDLRRAAASSSDLKSQASITINEPPARRSLDVAPSTAKRAPLFDDEYDSDPLAHSTASLNSDYGHDRTGGHDARVVDAMHAALTDIMDEPEGSIFYEPGLKSPIDNDSLRGSLDLPRALSPNPQGQQNKDSLKPSIASLGLVGEPRTRGVFDDDLFGDEQKFLEDEVEDPVPSEKAADEEIHEAAPGDLGLAEAIDALTADIERLVTQESIVDSLTSKAELTNNAAELRILRKSKASLQREIQRKELQRQQYIVQESDNSLYGRANVFIQSIMVGTEEDGKEYAMYVIEVRRRAGDQMPAATWVVSRRYSEFHELNKRLRAKFPQVRNLEFPRRQMMLKLQKDFLHKRRLGLEKYLRELLLIPAVCRSRELRAFLSQAAISPADALKNQDPNSNDFVTRIYNSVADGMEEFLGNIPVLDQLSVAGQNLISAATTQLANTNGATAQPTSLASSGVLVAGEPNPDAEAEAELLAFENKELEPFVKPICDLFLETFELNRENNWLRGRAVVVVLHQLLGGTIERKVRESFNNLLSEMNIVKYIDTLKDSMWPDGRMKASVERTSQEKERSRKAASDVLSTLVPELASSVVGRQNAQLAAKKLEGTINNSRLNTHLAFTLLDEMLQVLFPDVYMK</sequence>
<evidence type="ECO:0000256" key="6">
    <source>
        <dbReference type="ARBA" id="ARBA00022622"/>
    </source>
</evidence>
<evidence type="ECO:0000256" key="14">
    <source>
        <dbReference type="SAM" id="SignalP"/>
    </source>
</evidence>
<keyword evidence="10" id="KW-0408">Iron</keyword>
<proteinExistence type="inferred from homology"/>
<evidence type="ECO:0000256" key="2">
    <source>
        <dbReference type="ARBA" id="ARBA00004613"/>
    </source>
</evidence>
<feature type="binding site" description="axial binding residue" evidence="10">
    <location>
        <position position="45"/>
    </location>
    <ligand>
        <name>heme</name>
        <dbReference type="ChEBI" id="CHEBI:30413"/>
    </ligand>
    <ligandPart>
        <name>Fe</name>
        <dbReference type="ChEBI" id="CHEBI:18248"/>
    </ligandPart>
</feature>
<dbReference type="PANTHER" id="PTHR22775">
    <property type="entry name" value="SORTING NEXIN"/>
    <property type="match status" value="1"/>
</dbReference>
<feature type="signal peptide" evidence="14">
    <location>
        <begin position="1"/>
        <end position="18"/>
    </location>
</feature>
<keyword evidence="13" id="KW-0812">Transmembrane</keyword>
<dbReference type="InterPro" id="IPR013937">
    <property type="entry name" value="Sorting_nexin_C"/>
</dbReference>
<evidence type="ECO:0000256" key="11">
    <source>
        <dbReference type="SAM" id="Coils"/>
    </source>
</evidence>
<feature type="domain" description="PX" evidence="16">
    <location>
        <begin position="1107"/>
        <end position="1225"/>
    </location>
</feature>
<dbReference type="PROSITE" id="PS51207">
    <property type="entry name" value="PXA"/>
    <property type="match status" value="1"/>
</dbReference>
<feature type="transmembrane region" description="Helical" evidence="13">
    <location>
        <begin position="247"/>
        <end position="264"/>
    </location>
</feature>
<dbReference type="EMBL" id="CP089274">
    <property type="protein sequence ID" value="USP74348.1"/>
    <property type="molecule type" value="Genomic_DNA"/>
</dbReference>
<dbReference type="SMART" id="SM00315">
    <property type="entry name" value="RGS"/>
    <property type="match status" value="1"/>
</dbReference>
<feature type="region of interest" description="Disordered" evidence="12">
    <location>
        <begin position="150"/>
        <end position="172"/>
    </location>
</feature>
<keyword evidence="10" id="KW-0349">Heme</keyword>
<evidence type="ECO:0000256" key="10">
    <source>
        <dbReference type="PROSITE-ProRule" id="PRU01356"/>
    </source>
</evidence>
<dbReference type="InterPro" id="IPR001683">
    <property type="entry name" value="PX_dom"/>
</dbReference>
<evidence type="ECO:0000256" key="7">
    <source>
        <dbReference type="ARBA" id="ARBA00022729"/>
    </source>
</evidence>
<evidence type="ECO:0000259" key="17">
    <source>
        <dbReference type="PROSITE" id="PS51207"/>
    </source>
</evidence>
<gene>
    <name evidence="19" type="ORF">yc1106_01622</name>
</gene>
<keyword evidence="13" id="KW-0472">Membrane</keyword>
<feature type="compositionally biased region" description="Polar residues" evidence="12">
    <location>
        <begin position="808"/>
        <end position="818"/>
    </location>
</feature>
<evidence type="ECO:0000313" key="19">
    <source>
        <dbReference type="EMBL" id="USP74348.1"/>
    </source>
</evidence>
<dbReference type="Pfam" id="PF00787">
    <property type="entry name" value="PX"/>
    <property type="match status" value="1"/>
</dbReference>
<keyword evidence="11" id="KW-0175">Coiled coil</keyword>
<dbReference type="SUPFAM" id="SSF64268">
    <property type="entry name" value="PX domain"/>
    <property type="match status" value="1"/>
</dbReference>
<dbReference type="Gene3D" id="3.30.1520.10">
    <property type="entry name" value="Phox-like domain"/>
    <property type="match status" value="1"/>
</dbReference>
<feature type="transmembrane region" description="Helical" evidence="13">
    <location>
        <begin position="270"/>
        <end position="291"/>
    </location>
</feature>
<dbReference type="Gene3D" id="1.10.167.10">
    <property type="entry name" value="Regulator of G-protein Signalling 4, domain 2"/>
    <property type="match status" value="1"/>
</dbReference>
<evidence type="ECO:0000256" key="9">
    <source>
        <dbReference type="ARBA" id="ARBA00023288"/>
    </source>
</evidence>
<evidence type="ECO:0000259" key="15">
    <source>
        <dbReference type="PROSITE" id="PS50132"/>
    </source>
</evidence>
<dbReference type="InterPro" id="IPR036871">
    <property type="entry name" value="PX_dom_sf"/>
</dbReference>
<evidence type="ECO:0000256" key="8">
    <source>
        <dbReference type="ARBA" id="ARBA00023157"/>
    </source>
</evidence>
<dbReference type="Pfam" id="PF05730">
    <property type="entry name" value="CFEM"/>
    <property type="match status" value="1"/>
</dbReference>
<dbReference type="InterPro" id="IPR016137">
    <property type="entry name" value="RGS"/>
</dbReference>
<keyword evidence="7 14" id="KW-0732">Signal</keyword>
<evidence type="ECO:0000256" key="3">
    <source>
        <dbReference type="ARBA" id="ARBA00010031"/>
    </source>
</evidence>
<evidence type="ECO:0000256" key="1">
    <source>
        <dbReference type="ARBA" id="ARBA00004589"/>
    </source>
</evidence>
<feature type="region of interest" description="Disordered" evidence="12">
    <location>
        <begin position="808"/>
        <end position="908"/>
    </location>
</feature>
<dbReference type="VEuPathDB" id="FungiDB:yc1106_01622"/>
<keyword evidence="10" id="KW-0479">Metal-binding</keyword>
<keyword evidence="6" id="KW-0325">Glycoprotein</keyword>
<name>A0A9Q9DNT6_CURCL</name>
<dbReference type="InterPro" id="IPR036305">
    <property type="entry name" value="RGS_sf"/>
</dbReference>
<evidence type="ECO:0000256" key="5">
    <source>
        <dbReference type="ARBA" id="ARBA00022525"/>
    </source>
</evidence>
<dbReference type="InterPro" id="IPR003114">
    <property type="entry name" value="Phox_assoc"/>
</dbReference>
<dbReference type="Pfam" id="PF00615">
    <property type="entry name" value="RGS"/>
    <property type="match status" value="1"/>
</dbReference>
<feature type="compositionally biased region" description="Polar residues" evidence="12">
    <location>
        <begin position="851"/>
        <end position="864"/>
    </location>
</feature>
<dbReference type="PROSITE" id="PS50132">
    <property type="entry name" value="RGS"/>
    <property type="match status" value="1"/>
</dbReference>
<dbReference type="PROSITE" id="PS52012">
    <property type="entry name" value="CFEM"/>
    <property type="match status" value="1"/>
</dbReference>
<dbReference type="InterPro" id="IPR008427">
    <property type="entry name" value="Extracellular_membr_CFEM_dom"/>
</dbReference>
<dbReference type="GO" id="GO:0005576">
    <property type="term" value="C:extracellular region"/>
    <property type="evidence" value="ECO:0007669"/>
    <property type="project" value="UniProtKB-SubCell"/>
</dbReference>
<keyword evidence="6" id="KW-0336">GPI-anchor</keyword>
<reference evidence="19" key="1">
    <citation type="submission" date="2021-12" db="EMBL/GenBank/DDBJ databases">
        <title>Curvularia clavata genome.</title>
        <authorList>
            <person name="Cao Y."/>
        </authorList>
    </citation>
    <scope>NUCLEOTIDE SEQUENCE</scope>
    <source>
        <strain evidence="19">Yc1106</strain>
    </source>
</reference>
<comment type="similarity">
    <text evidence="4">Belongs to the sorting nexin family.</text>
</comment>
<dbReference type="Proteomes" id="UP001056012">
    <property type="component" value="Chromosome 1"/>
</dbReference>
<dbReference type="OrthoDB" id="120967at2759"/>
<dbReference type="Pfam" id="PF02194">
    <property type="entry name" value="PXA"/>
    <property type="match status" value="1"/>
</dbReference>
<comment type="similarity">
    <text evidence="3">Belongs to the RBT5 family.</text>
</comment>
<evidence type="ECO:0000259" key="18">
    <source>
        <dbReference type="PROSITE" id="PS52012"/>
    </source>
</evidence>
<feature type="transmembrane region" description="Helical" evidence="13">
    <location>
        <begin position="190"/>
        <end position="212"/>
    </location>
</feature>
<dbReference type="PROSITE" id="PS50195">
    <property type="entry name" value="PX"/>
    <property type="match status" value="1"/>
</dbReference>
<comment type="caution">
    <text evidence="10">Lacks conserved residue(s) required for the propagation of feature annotation.</text>
</comment>
<keyword evidence="20" id="KW-1185">Reference proteome</keyword>
<dbReference type="GO" id="GO:0098552">
    <property type="term" value="C:side of membrane"/>
    <property type="evidence" value="ECO:0007669"/>
    <property type="project" value="UniProtKB-KW"/>
</dbReference>
<evidence type="ECO:0000256" key="4">
    <source>
        <dbReference type="ARBA" id="ARBA00010883"/>
    </source>
</evidence>
<keyword evidence="5" id="KW-0964">Secreted</keyword>
<dbReference type="InterPro" id="IPR044926">
    <property type="entry name" value="RGS_subdomain_2"/>
</dbReference>
<dbReference type="GO" id="GO:0046872">
    <property type="term" value="F:metal ion binding"/>
    <property type="evidence" value="ECO:0007669"/>
    <property type="project" value="UniProtKB-UniRule"/>
</dbReference>
<dbReference type="GO" id="GO:0035091">
    <property type="term" value="F:phosphatidylinositol binding"/>
    <property type="evidence" value="ECO:0007669"/>
    <property type="project" value="InterPro"/>
</dbReference>
<comment type="subcellular location">
    <subcellularLocation>
        <location evidence="1">Membrane</location>
        <topology evidence="1">Lipid-anchor</topology>
        <topology evidence="1">GPI-anchor</topology>
    </subcellularLocation>
    <subcellularLocation>
        <location evidence="2">Secreted</location>
    </subcellularLocation>
</comment>
<evidence type="ECO:0000259" key="16">
    <source>
        <dbReference type="PROSITE" id="PS50195"/>
    </source>
</evidence>
<protein>
    <submittedName>
        <fullName evidence="19">Sorting nexin-12</fullName>
    </submittedName>
</protein>
<organism evidence="19 20">
    <name type="scientific">Curvularia clavata</name>
    <dbReference type="NCBI Taxonomy" id="95742"/>
    <lineage>
        <taxon>Eukaryota</taxon>
        <taxon>Fungi</taxon>
        <taxon>Dikarya</taxon>
        <taxon>Ascomycota</taxon>
        <taxon>Pezizomycotina</taxon>
        <taxon>Dothideomycetes</taxon>
        <taxon>Pleosporomycetidae</taxon>
        <taxon>Pleosporales</taxon>
        <taxon>Pleosporineae</taxon>
        <taxon>Pleosporaceae</taxon>
        <taxon>Curvularia</taxon>
    </lineage>
</organism>
<feature type="region of interest" description="Disordered" evidence="12">
    <location>
        <begin position="949"/>
        <end position="976"/>
    </location>
</feature>
<dbReference type="SMART" id="SM00747">
    <property type="entry name" value="CFEM"/>
    <property type="match status" value="1"/>
</dbReference>
<evidence type="ECO:0000256" key="12">
    <source>
        <dbReference type="SAM" id="MobiDB-lite"/>
    </source>
</evidence>
<keyword evidence="8" id="KW-1015">Disulfide bond</keyword>
<dbReference type="PANTHER" id="PTHR22775:SF3">
    <property type="entry name" value="SORTING NEXIN-13"/>
    <property type="match status" value="1"/>
</dbReference>
<dbReference type="SUPFAM" id="SSF48097">
    <property type="entry name" value="Regulator of G-protein signaling, RGS"/>
    <property type="match status" value="1"/>
</dbReference>
<feature type="chain" id="PRO_5040177177" evidence="14">
    <location>
        <begin position="19"/>
        <end position="1474"/>
    </location>
</feature>
<feature type="coiled-coil region" evidence="11">
    <location>
        <begin position="1071"/>
        <end position="1098"/>
    </location>
</feature>
<feature type="transmembrane region" description="Helical" evidence="13">
    <location>
        <begin position="338"/>
        <end position="357"/>
    </location>
</feature>
<accession>A0A9Q9DNT6</accession>